<organism evidence="6 7">
    <name type="scientific">Coniochaeta hoffmannii</name>
    <dbReference type="NCBI Taxonomy" id="91930"/>
    <lineage>
        <taxon>Eukaryota</taxon>
        <taxon>Fungi</taxon>
        <taxon>Dikarya</taxon>
        <taxon>Ascomycota</taxon>
        <taxon>Pezizomycotina</taxon>
        <taxon>Sordariomycetes</taxon>
        <taxon>Sordariomycetidae</taxon>
        <taxon>Coniochaetales</taxon>
        <taxon>Coniochaetaceae</taxon>
        <taxon>Coniochaeta</taxon>
    </lineage>
</organism>
<dbReference type="Pfam" id="PF03152">
    <property type="entry name" value="UFD1_N1"/>
    <property type="match status" value="1"/>
</dbReference>
<evidence type="ECO:0000313" key="7">
    <source>
        <dbReference type="Proteomes" id="UP001174691"/>
    </source>
</evidence>
<feature type="region of interest" description="Disordered" evidence="3">
    <location>
        <begin position="344"/>
        <end position="397"/>
    </location>
</feature>
<feature type="region of interest" description="Disordered" evidence="3">
    <location>
        <begin position="281"/>
        <end position="322"/>
    </location>
</feature>
<dbReference type="EMBL" id="JANBVN010000007">
    <property type="protein sequence ID" value="KAJ9164971.1"/>
    <property type="molecule type" value="Genomic_DNA"/>
</dbReference>
<feature type="domain" description="Ubiquitin fusion degradation protein UFD1 N-terminal subdomain 2" evidence="5">
    <location>
        <begin position="132"/>
        <end position="209"/>
    </location>
</feature>
<dbReference type="GO" id="GO:0036503">
    <property type="term" value="P:ERAD pathway"/>
    <property type="evidence" value="ECO:0007669"/>
    <property type="project" value="TreeGrafter"/>
</dbReference>
<dbReference type="Gene3D" id="2.40.40.50">
    <property type="entry name" value="Ubiquitin fusion degradation protein UFD1, N-terminal domain"/>
    <property type="match status" value="1"/>
</dbReference>
<feature type="compositionally biased region" description="Polar residues" evidence="3">
    <location>
        <begin position="218"/>
        <end position="232"/>
    </location>
</feature>
<dbReference type="Gene3D" id="3.10.330.10">
    <property type="match status" value="1"/>
</dbReference>
<evidence type="ECO:0000256" key="2">
    <source>
        <dbReference type="ARBA" id="ARBA00022786"/>
    </source>
</evidence>
<evidence type="ECO:0000256" key="1">
    <source>
        <dbReference type="ARBA" id="ARBA00006043"/>
    </source>
</evidence>
<dbReference type="PANTHER" id="PTHR12555:SF13">
    <property type="entry name" value="UBIQUITIN RECOGNITION FACTOR IN ER-ASSOCIATED DEGRADATION PROTEIN 1"/>
    <property type="match status" value="1"/>
</dbReference>
<evidence type="ECO:0000259" key="4">
    <source>
        <dbReference type="Pfam" id="PF03152"/>
    </source>
</evidence>
<sequence length="397" mass="42767">MYGFGRGGGFDPSNPEHLYQMARGRRPVVQRFDEYYRCYPMVMSAGPERPELNYGSKILLPPSALDKVSKLHVQWPIMLELINGAQQKHTHAGVLEFVAEEGRAYIPQWMMQTLNLDVGDMIQIKTTSLELAKLVKLQPQSVKFLDVSDPRAVLENAFRNFAAVTKGDVFAFEYNGEIYEMAVLDVKPETPKMGVSMIETDVSVDFAPPVGYVEPSVQKPSSRAGSGTSTPRSVRGGGLPAGGLLHSQGTMAQAINYDAIAPGAVNAAAAAGHFFGEGNRLAPSKKGSKTATPANKPATPVPAETTAAATPRRRNGPMPLRLGPNRLFFGYEIKPVKTAADKEAELAAAKQPHFAGQGQTLRGGVKKEGDGDKDKGKAPDSKPVEVPKGRRLDGRAV</sequence>
<feature type="compositionally biased region" description="Basic and acidic residues" evidence="3">
    <location>
        <begin position="365"/>
        <end position="397"/>
    </location>
</feature>
<dbReference type="InterPro" id="IPR055417">
    <property type="entry name" value="UFD1_N1"/>
</dbReference>
<dbReference type="InterPro" id="IPR004854">
    <property type="entry name" value="Ufd1-like"/>
</dbReference>
<evidence type="ECO:0000256" key="3">
    <source>
        <dbReference type="SAM" id="MobiDB-lite"/>
    </source>
</evidence>
<comment type="caution">
    <text evidence="6">The sequence shown here is derived from an EMBL/GenBank/DDBJ whole genome shotgun (WGS) entry which is preliminary data.</text>
</comment>
<reference evidence="6" key="1">
    <citation type="submission" date="2022-07" db="EMBL/GenBank/DDBJ databases">
        <title>Fungi with potential for degradation of polypropylene.</title>
        <authorList>
            <person name="Gostincar C."/>
        </authorList>
    </citation>
    <scope>NUCLEOTIDE SEQUENCE</scope>
    <source>
        <strain evidence="6">EXF-13287</strain>
    </source>
</reference>
<evidence type="ECO:0000259" key="5">
    <source>
        <dbReference type="Pfam" id="PF24842"/>
    </source>
</evidence>
<evidence type="ECO:0000313" key="6">
    <source>
        <dbReference type="EMBL" id="KAJ9164971.1"/>
    </source>
</evidence>
<dbReference type="GO" id="GO:0034098">
    <property type="term" value="C:VCP-NPL4-UFD1 AAA ATPase complex"/>
    <property type="evidence" value="ECO:0007669"/>
    <property type="project" value="TreeGrafter"/>
</dbReference>
<keyword evidence="2" id="KW-0833">Ubl conjugation pathway</keyword>
<feature type="domain" description="Ubiquitin fusion degradation protein UFD1 N-terminal subdomain 1" evidence="4">
    <location>
        <begin position="32"/>
        <end position="129"/>
    </location>
</feature>
<gene>
    <name evidence="6" type="ORF">NKR19_g818</name>
</gene>
<name>A0AA38VTJ7_9PEZI</name>
<feature type="compositionally biased region" description="Low complexity" evidence="3">
    <location>
        <begin position="297"/>
        <end position="310"/>
    </location>
</feature>
<dbReference type="Pfam" id="PF24842">
    <property type="entry name" value="UFD1_N2"/>
    <property type="match status" value="1"/>
</dbReference>
<dbReference type="InterPro" id="IPR055418">
    <property type="entry name" value="UFD1_N2"/>
</dbReference>
<comment type="similarity">
    <text evidence="1">Belongs to the UFD1 family.</text>
</comment>
<dbReference type="GO" id="GO:0031593">
    <property type="term" value="F:polyubiquitin modification-dependent protein binding"/>
    <property type="evidence" value="ECO:0007669"/>
    <property type="project" value="TreeGrafter"/>
</dbReference>
<proteinExistence type="inferred from homology"/>
<dbReference type="PANTHER" id="PTHR12555">
    <property type="entry name" value="UBIQUITIN FUSION DEGRADATON PROTEIN 1"/>
    <property type="match status" value="1"/>
</dbReference>
<keyword evidence="7" id="KW-1185">Reference proteome</keyword>
<dbReference type="Proteomes" id="UP001174691">
    <property type="component" value="Unassembled WGS sequence"/>
</dbReference>
<dbReference type="AlphaFoldDB" id="A0AA38VTJ7"/>
<protein>
    <submittedName>
        <fullName evidence="6">UFD1-domain-containing protein</fullName>
    </submittedName>
</protein>
<accession>A0AA38VTJ7</accession>
<dbReference type="InterPro" id="IPR042299">
    <property type="entry name" value="Ufd1-like_Nn"/>
</dbReference>
<dbReference type="GO" id="GO:0006511">
    <property type="term" value="P:ubiquitin-dependent protein catabolic process"/>
    <property type="evidence" value="ECO:0007669"/>
    <property type="project" value="InterPro"/>
</dbReference>
<feature type="region of interest" description="Disordered" evidence="3">
    <location>
        <begin position="213"/>
        <end position="242"/>
    </location>
</feature>